<evidence type="ECO:0000256" key="1">
    <source>
        <dbReference type="ARBA" id="ARBA00004245"/>
    </source>
</evidence>
<dbReference type="Pfam" id="PF01302">
    <property type="entry name" value="CAP_GLY"/>
    <property type="match status" value="1"/>
</dbReference>
<comment type="similarity">
    <text evidence="2">Belongs to the dynactin 150 kDa subunit family.</text>
</comment>
<evidence type="ECO:0000256" key="5">
    <source>
        <dbReference type="ARBA" id="ARBA00023017"/>
    </source>
</evidence>
<dbReference type="Proteomes" id="UP000799640">
    <property type="component" value="Unassembled WGS sequence"/>
</dbReference>
<comment type="subcellular location">
    <subcellularLocation>
        <location evidence="1">Cytoplasm</location>
        <location evidence="1">Cytoskeleton</location>
    </subcellularLocation>
</comment>
<feature type="compositionally biased region" description="Pro residues" evidence="9">
    <location>
        <begin position="222"/>
        <end position="231"/>
    </location>
</feature>
<dbReference type="PROSITE" id="PS00845">
    <property type="entry name" value="CAP_GLY_1"/>
    <property type="match status" value="1"/>
</dbReference>
<keyword evidence="4" id="KW-0493">Microtubule</keyword>
<keyword evidence="5" id="KW-0243">Dynein</keyword>
<dbReference type="InterPro" id="IPR022157">
    <property type="entry name" value="Dynactin"/>
</dbReference>
<evidence type="ECO:0000256" key="3">
    <source>
        <dbReference type="ARBA" id="ARBA00022490"/>
    </source>
</evidence>
<keyword evidence="3" id="KW-0963">Cytoplasm</keyword>
<dbReference type="PROSITE" id="PS50245">
    <property type="entry name" value="CAP_GLY_2"/>
    <property type="match status" value="1"/>
</dbReference>
<evidence type="ECO:0000313" key="12">
    <source>
        <dbReference type="Proteomes" id="UP000799640"/>
    </source>
</evidence>
<dbReference type="InterPro" id="IPR000938">
    <property type="entry name" value="CAP-Gly_domain"/>
</dbReference>
<dbReference type="InterPro" id="IPR036859">
    <property type="entry name" value="CAP-Gly_dom_sf"/>
</dbReference>
<feature type="coiled-coil region" evidence="8">
    <location>
        <begin position="554"/>
        <end position="581"/>
    </location>
</feature>
<feature type="compositionally biased region" description="Low complexity" evidence="9">
    <location>
        <begin position="103"/>
        <end position="122"/>
    </location>
</feature>
<feature type="region of interest" description="Disordered" evidence="9">
    <location>
        <begin position="43"/>
        <end position="63"/>
    </location>
</feature>
<dbReference type="SUPFAM" id="SSF74924">
    <property type="entry name" value="Cap-Gly domain"/>
    <property type="match status" value="1"/>
</dbReference>
<dbReference type="Gene3D" id="2.30.30.190">
    <property type="entry name" value="CAP Gly-rich-like domain"/>
    <property type="match status" value="1"/>
</dbReference>
<feature type="coiled-coil region" evidence="8">
    <location>
        <begin position="1031"/>
        <end position="1065"/>
    </location>
</feature>
<organism evidence="11 12">
    <name type="scientific">Trichodelitschia bisporula</name>
    <dbReference type="NCBI Taxonomy" id="703511"/>
    <lineage>
        <taxon>Eukaryota</taxon>
        <taxon>Fungi</taxon>
        <taxon>Dikarya</taxon>
        <taxon>Ascomycota</taxon>
        <taxon>Pezizomycotina</taxon>
        <taxon>Dothideomycetes</taxon>
        <taxon>Dothideomycetes incertae sedis</taxon>
        <taxon>Phaeotrichales</taxon>
        <taxon>Phaeotrichaceae</taxon>
        <taxon>Trichodelitschia</taxon>
    </lineage>
</organism>
<feature type="region of interest" description="Disordered" evidence="9">
    <location>
        <begin position="75"/>
        <end position="250"/>
    </location>
</feature>
<name>A0A6G1I9N9_9PEZI</name>
<evidence type="ECO:0000313" key="11">
    <source>
        <dbReference type="EMBL" id="KAF2404992.1"/>
    </source>
</evidence>
<feature type="compositionally biased region" description="Polar residues" evidence="9">
    <location>
        <begin position="154"/>
        <end position="165"/>
    </location>
</feature>
<evidence type="ECO:0000256" key="2">
    <source>
        <dbReference type="ARBA" id="ARBA00011010"/>
    </source>
</evidence>
<keyword evidence="12" id="KW-1185">Reference proteome</keyword>
<dbReference type="GO" id="GO:0030286">
    <property type="term" value="C:dynein complex"/>
    <property type="evidence" value="ECO:0007669"/>
    <property type="project" value="UniProtKB-KW"/>
</dbReference>
<dbReference type="GO" id="GO:0005874">
    <property type="term" value="C:microtubule"/>
    <property type="evidence" value="ECO:0007669"/>
    <property type="project" value="UniProtKB-KW"/>
</dbReference>
<evidence type="ECO:0000256" key="8">
    <source>
        <dbReference type="SAM" id="Coils"/>
    </source>
</evidence>
<keyword evidence="6 8" id="KW-0175">Coiled coil</keyword>
<gene>
    <name evidence="11" type="ORF">EJ06DRAFT_545612</name>
</gene>
<dbReference type="Pfam" id="PF12455">
    <property type="entry name" value="Dynactin"/>
    <property type="match status" value="1"/>
</dbReference>
<evidence type="ECO:0000259" key="10">
    <source>
        <dbReference type="PROSITE" id="PS50245"/>
    </source>
</evidence>
<feature type="domain" description="CAP-Gly" evidence="10">
    <location>
        <begin position="25"/>
        <end position="67"/>
    </location>
</feature>
<evidence type="ECO:0000256" key="6">
    <source>
        <dbReference type="ARBA" id="ARBA00023054"/>
    </source>
</evidence>
<dbReference type="PANTHER" id="PTHR18916">
    <property type="entry name" value="DYNACTIN 1-RELATED MICROTUBULE-BINDING"/>
    <property type="match status" value="1"/>
</dbReference>
<dbReference type="SMART" id="SM01052">
    <property type="entry name" value="CAP_GLY"/>
    <property type="match status" value="1"/>
</dbReference>
<evidence type="ECO:0000256" key="4">
    <source>
        <dbReference type="ARBA" id="ARBA00022701"/>
    </source>
</evidence>
<reference evidence="11" key="1">
    <citation type="journal article" date="2020" name="Stud. Mycol.">
        <title>101 Dothideomycetes genomes: a test case for predicting lifestyles and emergence of pathogens.</title>
        <authorList>
            <person name="Haridas S."/>
            <person name="Albert R."/>
            <person name="Binder M."/>
            <person name="Bloem J."/>
            <person name="Labutti K."/>
            <person name="Salamov A."/>
            <person name="Andreopoulos B."/>
            <person name="Baker S."/>
            <person name="Barry K."/>
            <person name="Bills G."/>
            <person name="Bluhm B."/>
            <person name="Cannon C."/>
            <person name="Castanera R."/>
            <person name="Culley D."/>
            <person name="Daum C."/>
            <person name="Ezra D."/>
            <person name="Gonzalez J."/>
            <person name="Henrissat B."/>
            <person name="Kuo A."/>
            <person name="Liang C."/>
            <person name="Lipzen A."/>
            <person name="Lutzoni F."/>
            <person name="Magnuson J."/>
            <person name="Mondo S."/>
            <person name="Nolan M."/>
            <person name="Ohm R."/>
            <person name="Pangilinan J."/>
            <person name="Park H.-J."/>
            <person name="Ramirez L."/>
            <person name="Alfaro M."/>
            <person name="Sun H."/>
            <person name="Tritt A."/>
            <person name="Yoshinaga Y."/>
            <person name="Zwiers L.-H."/>
            <person name="Turgeon B."/>
            <person name="Goodwin S."/>
            <person name="Spatafora J."/>
            <person name="Crous P."/>
            <person name="Grigoriev I."/>
        </authorList>
    </citation>
    <scope>NUCLEOTIDE SEQUENCE</scope>
    <source>
        <strain evidence="11">CBS 262.69</strain>
    </source>
</reference>
<protein>
    <recommendedName>
        <fullName evidence="10">CAP-Gly domain-containing protein</fullName>
    </recommendedName>
</protein>
<dbReference type="EMBL" id="ML996687">
    <property type="protein sequence ID" value="KAF2404992.1"/>
    <property type="molecule type" value="Genomic_DNA"/>
</dbReference>
<evidence type="ECO:0000256" key="7">
    <source>
        <dbReference type="ARBA" id="ARBA00023212"/>
    </source>
</evidence>
<proteinExistence type="inferred from homology"/>
<dbReference type="OrthoDB" id="2130750at2759"/>
<accession>A0A6G1I9N9</accession>
<keyword evidence="7" id="KW-0206">Cytoskeleton</keyword>
<sequence>MAAPFKVGQRVLLADGRTGIVRFFGPTSFKEGDWLGVELAEPTGKNDGSVQGEQYFDCPPNHGMFMRPLPSIQILEQPKPEPPAPKNNGKAPATGGMRPPASRPVSISSTSTTSRGPRPSISGPGGLANKRASISAAPGATKPGAPSKRMSMAPPSSTITKSRQSLAPRDLSPKKGPRMSLAGPFALGGPARPGLRSPPKTHSPSPSIDRVLSPGSSGSSSRPPPPKPTPSAPQLTSSLGPRGVAQPNKQVEELQAKLRVMEKKRGEDRDRLKNIDELQEKVDRYEAVITKLQGKYQTQTHECNELRRQLKDSAAQFEQIEGIQAEHDTILEMAALDREMAEEKAEAYKAELDALQAKMEEMELENEILREENEELSKDMSPEERATQGWMQMQRENERLRDALLRLRDWSHEQEATLKAEIESLEEDSQELAKLKGTYDETKTRVLEQEAEIEDLREQLDAALGAEAMIEQLTDKNLSLAEQVEDLRNTVEDLQDLKDLNDELEIQHVEHEKQLQEVIDYKDSLIAEQARRAAQHEDDLVDREYTISRFRELVTNLQSDLEDMRASKEITESEAQELANHSRAMMDLNKQLQDSAMSTKIKTIDLELRRMEAHEASQHLAIVQLFLPEVFQAERDSVLALLRFRRIGFKARLLHSFVKERLGSPGPHAQGEQLLAACDALDKLTWISAMCERFANGIYSCSLEQFGKFEGALYELEPVERTLNAYIDNLRKDELRESQVTDGLQRSIAVMTHLAELHLRDNLESYAEEILMKTNLMQSNLETTAAALSIIKKEVVRATPPSEDGDDEVSSFARKADAFVTQSRSVKVVVGKILRSLEELKARSLTLTTDAKSTFESSQTITQDLTTSLRLMGAALLETLGEEGRATELTFSDLVSTIRNFNTSHFKTSDTDIFMPYIGYLRSLVERLAALNGLASDLSMTHEFERPPPPWVLRSKELAASKIVSVDAEAQIATLRREITERATALKLRDQTLEESNVKIEMLEARTRDVAAKVKRIAELEAAASAASGHKARLEHALEEHMKLAARVEEERDRWARRAAEMQALEREGDDPTPSGGSVVEVETLRAEMRALESANSYLRILARRAKAEEQAVRDAWLGQPLGKPAGRAEAEARERRREGLRGVEALAGLARNARPVKIDAPKRSSRLKWRPMKETPQWQVSEQYVIAYDQLGLIRDEHGEPVWWPLTAYSNLDLRKIAAAPSMLPTLLWTSVYTSVISLDGSGEETEAAKLDINIRNLLGRHLRHTALSRHLHVDLPENYSMRTGLVCEP</sequence>
<evidence type="ECO:0000256" key="9">
    <source>
        <dbReference type="SAM" id="MobiDB-lite"/>
    </source>
</evidence>